<gene>
    <name evidence="1" type="ORF">H8711_05835</name>
</gene>
<dbReference type="Proteomes" id="UP000653127">
    <property type="component" value="Unassembled WGS sequence"/>
</dbReference>
<evidence type="ECO:0000313" key="1">
    <source>
        <dbReference type="EMBL" id="MBC8546453.1"/>
    </source>
</evidence>
<dbReference type="AlphaFoldDB" id="A0A926I4F3"/>
<evidence type="ECO:0000313" key="2">
    <source>
        <dbReference type="Proteomes" id="UP000653127"/>
    </source>
</evidence>
<keyword evidence="2" id="KW-1185">Reference proteome</keyword>
<sequence length="281" mass="31606">MGNYKVYLGNLTIYQVSAVDSDAKRDLAVYDGVEQGKFPVAKNPDLHTWTVSCELTANRINVDGWEPAQDIFKELDKMMQSKDPDRLVMVGDCGKVSELVLVKGYSQTEKYEGVYSVKLQLTQYKEASVRTQDVPYIPRPGKVPEMPKEVVFKSTADVAQALMPKWSDYTPVGGNNSPKEGSAISAYRMTFTDGQGNFYTNPNTIPIGKTIYNITSNGYVPGMTKREYEASKRSPSLGNDKTRMQREHHVEVEAKRTQETFNAMSKAIEEYRVTQKVPISR</sequence>
<proteinExistence type="predicted"/>
<reference evidence="1" key="1">
    <citation type="submission" date="2020-08" db="EMBL/GenBank/DDBJ databases">
        <title>Genome public.</title>
        <authorList>
            <person name="Liu C."/>
            <person name="Sun Q."/>
        </authorList>
    </citation>
    <scope>NUCLEOTIDE SEQUENCE</scope>
    <source>
        <strain evidence="1">NSJ-31</strain>
    </source>
</reference>
<dbReference type="RefSeq" id="WP_249282532.1">
    <property type="nucleotide sequence ID" value="NZ_JACRST010000006.1"/>
</dbReference>
<organism evidence="1 2">
    <name type="scientific">Ligaoa zhengdingensis</name>
    <dbReference type="NCBI Taxonomy" id="2763658"/>
    <lineage>
        <taxon>Bacteria</taxon>
        <taxon>Bacillati</taxon>
        <taxon>Bacillota</taxon>
        <taxon>Clostridia</taxon>
        <taxon>Eubacteriales</taxon>
        <taxon>Oscillospiraceae</taxon>
        <taxon>Ligaoa</taxon>
    </lineage>
</organism>
<protein>
    <submittedName>
        <fullName evidence="1">Uncharacterized protein</fullName>
    </submittedName>
</protein>
<name>A0A926I4F3_9FIRM</name>
<dbReference type="EMBL" id="JACRST010000006">
    <property type="protein sequence ID" value="MBC8546453.1"/>
    <property type="molecule type" value="Genomic_DNA"/>
</dbReference>
<accession>A0A926I4F3</accession>
<comment type="caution">
    <text evidence="1">The sequence shown here is derived from an EMBL/GenBank/DDBJ whole genome shotgun (WGS) entry which is preliminary data.</text>
</comment>